<gene>
    <name evidence="1" type="ORF">E6W36_15295</name>
</gene>
<dbReference type="SUPFAM" id="SSF53335">
    <property type="entry name" value="S-adenosyl-L-methionine-dependent methyltransferases"/>
    <property type="match status" value="1"/>
</dbReference>
<reference evidence="2" key="1">
    <citation type="submission" date="2019-04" db="EMBL/GenBank/DDBJ databases">
        <title>Complete genome sequence of Sphingomonas sp. W1-2-3.</title>
        <authorList>
            <person name="Im W.T."/>
        </authorList>
    </citation>
    <scope>NUCLEOTIDE SEQUENCE [LARGE SCALE GENOMIC DNA]</scope>
    <source>
        <strain evidence="2">W1-2-3</strain>
    </source>
</reference>
<name>A0A4D7C3P7_9SPHN</name>
<dbReference type="InterPro" id="IPR029063">
    <property type="entry name" value="SAM-dependent_MTases_sf"/>
</dbReference>
<sequence length="238" mass="26257">MSKLLAMTPELSMLHLGAGLGGPARTLAEHFGVWVTGLEPSQSLAQAGNHLSTMAGMIKKAPVQQLDLTQENPLIRRYDRVLVDGYLAQRPNKAEALAMIDAALKPEGLVLITDYFLVDDGSVANADYRDWLQGEPRQLNLVTAPEFVEAATKAGLGVRVNEDRTEEHIDLIKKAWAGADKLVADLLQQQGQEHLTKIVLKEAELWSKRVKVLTGGQLQFRRILAAKKEKGVKMMSNW</sequence>
<dbReference type="KEGG" id="hgn:E6W36_15295"/>
<dbReference type="CDD" id="cd02440">
    <property type="entry name" value="AdoMet_MTases"/>
    <property type="match status" value="1"/>
</dbReference>
<dbReference type="GO" id="GO:0032259">
    <property type="term" value="P:methylation"/>
    <property type="evidence" value="ECO:0007669"/>
    <property type="project" value="UniProtKB-KW"/>
</dbReference>
<organism evidence="1 2">
    <name type="scientific">Hankyongella ginsenosidimutans</name>
    <dbReference type="NCBI Taxonomy" id="1763828"/>
    <lineage>
        <taxon>Bacteria</taxon>
        <taxon>Pseudomonadati</taxon>
        <taxon>Pseudomonadota</taxon>
        <taxon>Alphaproteobacteria</taxon>
        <taxon>Sphingomonadales</taxon>
        <taxon>Sphingomonadaceae</taxon>
        <taxon>Hankyongella</taxon>
    </lineage>
</organism>
<evidence type="ECO:0000313" key="1">
    <source>
        <dbReference type="EMBL" id="QCI80384.1"/>
    </source>
</evidence>
<proteinExistence type="predicted"/>
<keyword evidence="1" id="KW-0489">Methyltransferase</keyword>
<accession>A0A4D7C3P7</accession>
<dbReference type="AlphaFoldDB" id="A0A4D7C3P7"/>
<dbReference type="Proteomes" id="UP000298714">
    <property type="component" value="Chromosome"/>
</dbReference>
<protein>
    <submittedName>
        <fullName evidence="1">Class I SAM-dependent methyltransferase</fullName>
    </submittedName>
</protein>
<keyword evidence="2" id="KW-1185">Reference proteome</keyword>
<keyword evidence="1" id="KW-0808">Transferase</keyword>
<dbReference type="GO" id="GO:0008168">
    <property type="term" value="F:methyltransferase activity"/>
    <property type="evidence" value="ECO:0007669"/>
    <property type="project" value="UniProtKB-KW"/>
</dbReference>
<dbReference type="Gene3D" id="3.40.50.150">
    <property type="entry name" value="Vaccinia Virus protein VP39"/>
    <property type="match status" value="1"/>
</dbReference>
<evidence type="ECO:0000313" key="2">
    <source>
        <dbReference type="Proteomes" id="UP000298714"/>
    </source>
</evidence>
<dbReference type="EMBL" id="CP039704">
    <property type="protein sequence ID" value="QCI80384.1"/>
    <property type="molecule type" value="Genomic_DNA"/>
</dbReference>
<dbReference type="Pfam" id="PF13489">
    <property type="entry name" value="Methyltransf_23"/>
    <property type="match status" value="1"/>
</dbReference>
<dbReference type="RefSeq" id="WP_222873277.1">
    <property type="nucleotide sequence ID" value="NZ_CP039704.1"/>
</dbReference>